<dbReference type="PANTHER" id="PTHR43542:SF1">
    <property type="entry name" value="METHYLTRANSFERASE"/>
    <property type="match status" value="1"/>
</dbReference>
<evidence type="ECO:0000313" key="4">
    <source>
        <dbReference type="Proteomes" id="UP000632222"/>
    </source>
</evidence>
<dbReference type="RefSeq" id="WP_189003275.1">
    <property type="nucleotide sequence ID" value="NZ_BMOD01000010.1"/>
</dbReference>
<dbReference type="Pfam" id="PF03602">
    <property type="entry name" value="Cons_hypoth95"/>
    <property type="match status" value="1"/>
</dbReference>
<dbReference type="EMBL" id="BMOD01000010">
    <property type="protein sequence ID" value="GGJ39933.1"/>
    <property type="molecule type" value="Genomic_DNA"/>
</dbReference>
<dbReference type="InterPro" id="IPR029063">
    <property type="entry name" value="SAM-dependent_MTases_sf"/>
</dbReference>
<reference evidence="4" key="1">
    <citation type="journal article" date="2019" name="Int. J. Syst. Evol. Microbiol.">
        <title>The Global Catalogue of Microorganisms (GCM) 10K type strain sequencing project: providing services to taxonomists for standard genome sequencing and annotation.</title>
        <authorList>
            <consortium name="The Broad Institute Genomics Platform"/>
            <consortium name="The Broad Institute Genome Sequencing Center for Infectious Disease"/>
            <person name="Wu L."/>
            <person name="Ma J."/>
        </authorList>
    </citation>
    <scope>NUCLEOTIDE SEQUENCE [LARGE SCALE GENOMIC DNA]</scope>
    <source>
        <strain evidence="4">JCM 14370</strain>
    </source>
</reference>
<evidence type="ECO:0000256" key="2">
    <source>
        <dbReference type="ARBA" id="ARBA00022679"/>
    </source>
</evidence>
<dbReference type="PANTHER" id="PTHR43542">
    <property type="entry name" value="METHYLTRANSFERASE"/>
    <property type="match status" value="1"/>
</dbReference>
<dbReference type="GO" id="GO:0032259">
    <property type="term" value="P:methylation"/>
    <property type="evidence" value="ECO:0007669"/>
    <property type="project" value="UniProtKB-KW"/>
</dbReference>
<sequence length="176" mass="19172">MSNLRILGGSAKGRSLIVPATAVPTGAKVRKSLFDILAQHYEEGSSFLDLYAGSGAVGLEAASRGYQVALVDNSKGAVTILDKNARALNLKVKIHLGDVKFYVNRVGPQDIIFVDPPYPLDIPQIALHVLTQAPVNEDGVIIIQHPDKTHLPEHEGFTLDRREYGSNALTLYWKES</sequence>
<keyword evidence="1 3" id="KW-0489">Methyltransferase</keyword>
<dbReference type="InterPro" id="IPR004398">
    <property type="entry name" value="RNA_MeTrfase_RsmD"/>
</dbReference>
<dbReference type="Gene3D" id="3.40.50.150">
    <property type="entry name" value="Vaccinia Virus protein VP39"/>
    <property type="match status" value="1"/>
</dbReference>
<dbReference type="GO" id="GO:0008168">
    <property type="term" value="F:methyltransferase activity"/>
    <property type="evidence" value="ECO:0007669"/>
    <property type="project" value="UniProtKB-KW"/>
</dbReference>
<dbReference type="Proteomes" id="UP000632222">
    <property type="component" value="Unassembled WGS sequence"/>
</dbReference>
<keyword evidence="2" id="KW-0808">Transferase</keyword>
<organism evidence="3 4">
    <name type="scientific">Deinococcus roseus</name>
    <dbReference type="NCBI Taxonomy" id="392414"/>
    <lineage>
        <taxon>Bacteria</taxon>
        <taxon>Thermotogati</taxon>
        <taxon>Deinococcota</taxon>
        <taxon>Deinococci</taxon>
        <taxon>Deinococcales</taxon>
        <taxon>Deinococcaceae</taxon>
        <taxon>Deinococcus</taxon>
    </lineage>
</organism>
<comment type="caution">
    <text evidence="3">The sequence shown here is derived from an EMBL/GenBank/DDBJ whole genome shotgun (WGS) entry which is preliminary data.</text>
</comment>
<accession>A0ABQ2D0W5</accession>
<dbReference type="SUPFAM" id="SSF53335">
    <property type="entry name" value="S-adenosyl-L-methionine-dependent methyltransferases"/>
    <property type="match status" value="1"/>
</dbReference>
<gene>
    <name evidence="3" type="ORF">GCM10008938_27480</name>
</gene>
<keyword evidence="4" id="KW-1185">Reference proteome</keyword>
<name>A0ABQ2D0W5_9DEIO</name>
<proteinExistence type="predicted"/>
<evidence type="ECO:0000313" key="3">
    <source>
        <dbReference type="EMBL" id="GGJ39933.1"/>
    </source>
</evidence>
<dbReference type="CDD" id="cd02440">
    <property type="entry name" value="AdoMet_MTases"/>
    <property type="match status" value="1"/>
</dbReference>
<protein>
    <submittedName>
        <fullName evidence="3">N-6 DNA methylase</fullName>
    </submittedName>
</protein>
<evidence type="ECO:0000256" key="1">
    <source>
        <dbReference type="ARBA" id="ARBA00022603"/>
    </source>
</evidence>
<dbReference type="PIRSF" id="PIRSF004553">
    <property type="entry name" value="CHP00095"/>
    <property type="match status" value="1"/>
</dbReference>